<dbReference type="InterPro" id="IPR018228">
    <property type="entry name" value="DNase_TatD-rel_CS"/>
</dbReference>
<dbReference type="OrthoDB" id="9810005at2"/>
<dbReference type="SUPFAM" id="SSF51556">
    <property type="entry name" value="Metallo-dependent hydrolases"/>
    <property type="match status" value="1"/>
</dbReference>
<dbReference type="PROSITE" id="PS01091">
    <property type="entry name" value="TATD_3"/>
    <property type="match status" value="1"/>
</dbReference>
<organism evidence="5 6">
    <name type="scientific">Hallerella succinigenes</name>
    <dbReference type="NCBI Taxonomy" id="1896222"/>
    <lineage>
        <taxon>Bacteria</taxon>
        <taxon>Pseudomonadati</taxon>
        <taxon>Fibrobacterota</taxon>
        <taxon>Fibrobacteria</taxon>
        <taxon>Fibrobacterales</taxon>
        <taxon>Fibrobacteraceae</taxon>
        <taxon>Hallerella</taxon>
    </lineage>
</organism>
<keyword evidence="2 4" id="KW-0479">Metal-binding</keyword>
<feature type="binding site" evidence="4">
    <location>
        <position position="155"/>
    </location>
    <ligand>
        <name>a divalent metal cation</name>
        <dbReference type="ChEBI" id="CHEBI:60240"/>
        <label>2</label>
    </ligand>
</feature>
<evidence type="ECO:0000256" key="2">
    <source>
        <dbReference type="ARBA" id="ARBA00022723"/>
    </source>
</evidence>
<evidence type="ECO:0000313" key="6">
    <source>
        <dbReference type="Proteomes" id="UP000231134"/>
    </source>
</evidence>
<feature type="binding site" evidence="4">
    <location>
        <position position="207"/>
    </location>
    <ligand>
        <name>a divalent metal cation</name>
        <dbReference type="ChEBI" id="CHEBI:60240"/>
        <label>1</label>
    </ligand>
</feature>
<dbReference type="PANTHER" id="PTHR46363">
    <property type="entry name" value="DEOXYRIBONUCLEASE TATDN2-RELATED"/>
    <property type="match status" value="1"/>
</dbReference>
<dbReference type="PIRSF" id="PIRSF005902">
    <property type="entry name" value="DNase_TatD"/>
    <property type="match status" value="1"/>
</dbReference>
<dbReference type="PROSITE" id="PS01137">
    <property type="entry name" value="TATD_1"/>
    <property type="match status" value="1"/>
</dbReference>
<dbReference type="InterPro" id="IPR001130">
    <property type="entry name" value="TatD-like"/>
</dbReference>
<dbReference type="Gene3D" id="3.20.20.140">
    <property type="entry name" value="Metal-dependent hydrolases"/>
    <property type="match status" value="1"/>
</dbReference>
<dbReference type="RefSeq" id="WP_100424251.1">
    <property type="nucleotide sequence ID" value="NZ_PGEX01000001.1"/>
</dbReference>
<dbReference type="Pfam" id="PF01026">
    <property type="entry name" value="TatD_DNase"/>
    <property type="match status" value="1"/>
</dbReference>
<keyword evidence="6" id="KW-1185">Reference proteome</keyword>
<proteinExistence type="inferred from homology"/>
<comment type="similarity">
    <text evidence="1">Belongs to the metallo-dependent hydrolases superfamily. TatD-type hydrolase family.</text>
</comment>
<evidence type="ECO:0000313" key="5">
    <source>
        <dbReference type="EMBL" id="PJJ40126.1"/>
    </source>
</evidence>
<gene>
    <name evidence="5" type="ORF">BGX16_0034</name>
</gene>
<feature type="binding site" evidence="4">
    <location>
        <position position="9"/>
    </location>
    <ligand>
        <name>a divalent metal cation</name>
        <dbReference type="ChEBI" id="CHEBI:60240"/>
        <label>1</label>
    </ligand>
</feature>
<comment type="caution">
    <text evidence="5">The sequence shown here is derived from an EMBL/GenBank/DDBJ whole genome shotgun (WGS) entry which is preliminary data.</text>
</comment>
<dbReference type="InterPro" id="IPR032466">
    <property type="entry name" value="Metal_Hydrolase"/>
</dbReference>
<dbReference type="AlphaFoldDB" id="A0A2M9A324"/>
<dbReference type="FunFam" id="3.20.20.140:FF:000005">
    <property type="entry name" value="TatD family hydrolase"/>
    <property type="match status" value="1"/>
</dbReference>
<reference evidence="5 6" key="1">
    <citation type="submission" date="2017-11" db="EMBL/GenBank/DDBJ databases">
        <title>Animal gut microbial communities from fecal samples from Wisconsin, USA.</title>
        <authorList>
            <person name="Neumann A."/>
        </authorList>
    </citation>
    <scope>NUCLEOTIDE SEQUENCE [LARGE SCALE GENOMIC DNA]</scope>
    <source>
        <strain evidence="5 6">UWS3</strain>
    </source>
</reference>
<dbReference type="CDD" id="cd01310">
    <property type="entry name" value="TatD_DNAse"/>
    <property type="match status" value="1"/>
</dbReference>
<feature type="binding site" evidence="4">
    <location>
        <position position="94"/>
    </location>
    <ligand>
        <name>a divalent metal cation</name>
        <dbReference type="ChEBI" id="CHEBI:60240"/>
        <label>1</label>
    </ligand>
</feature>
<keyword evidence="3" id="KW-0378">Hydrolase</keyword>
<protein>
    <submittedName>
        <fullName evidence="5">TatD DNase family protein</fullName>
    </submittedName>
</protein>
<dbReference type="PANTHER" id="PTHR46363:SF1">
    <property type="entry name" value="DEOXYRIBONUCLEASE TATDN2-RELATED"/>
    <property type="match status" value="1"/>
</dbReference>
<evidence type="ECO:0000256" key="3">
    <source>
        <dbReference type="ARBA" id="ARBA00022801"/>
    </source>
</evidence>
<feature type="binding site" evidence="4">
    <location>
        <position position="7"/>
    </location>
    <ligand>
        <name>a divalent metal cation</name>
        <dbReference type="ChEBI" id="CHEBI:60240"/>
        <label>1</label>
    </ligand>
</feature>
<dbReference type="Proteomes" id="UP000231134">
    <property type="component" value="Unassembled WGS sequence"/>
</dbReference>
<feature type="binding site" evidence="4">
    <location>
        <position position="130"/>
    </location>
    <ligand>
        <name>a divalent metal cation</name>
        <dbReference type="ChEBI" id="CHEBI:60240"/>
        <label>2</label>
    </ligand>
</feature>
<dbReference type="GO" id="GO:0016788">
    <property type="term" value="F:hydrolase activity, acting on ester bonds"/>
    <property type="evidence" value="ECO:0007669"/>
    <property type="project" value="InterPro"/>
</dbReference>
<dbReference type="GO" id="GO:0046872">
    <property type="term" value="F:metal ion binding"/>
    <property type="evidence" value="ECO:0007669"/>
    <property type="project" value="UniProtKB-KW"/>
</dbReference>
<evidence type="ECO:0000256" key="1">
    <source>
        <dbReference type="ARBA" id="ARBA00009275"/>
    </source>
</evidence>
<accession>A0A2M9A324</accession>
<name>A0A2M9A324_9BACT</name>
<sequence>MNFVDSHCHMDAYTEKSGVEFDTWWNSVDPKPDALVHVSCEEPTFEYAKKISDQYPNVYASFGVHPLNADFYNERVEQELLKLWARPKTVGIGEIGFEYHYECASHKKQRAVFERQLEIGLPFQKVFVLHLREAEEDSLSVLRNANLKGATLHVHSCTTSAHFVDEVLKLPCRVYVGFTGILTFKSAADVREAASHVPLDRLLLETDSPYLAPVPHRGKVSHAGMIPDTGKVLAEVQGVPFEELMMTVRQNTRDCYGI</sequence>
<evidence type="ECO:0000256" key="4">
    <source>
        <dbReference type="PIRSR" id="PIRSR005902-1"/>
    </source>
</evidence>
<dbReference type="EMBL" id="PGEX01000001">
    <property type="protein sequence ID" value="PJJ40126.1"/>
    <property type="molecule type" value="Genomic_DNA"/>
</dbReference>